<evidence type="ECO:0000313" key="3">
    <source>
        <dbReference type="Proteomes" id="UP001500928"/>
    </source>
</evidence>
<dbReference type="Proteomes" id="UP001500928">
    <property type="component" value="Unassembled WGS sequence"/>
</dbReference>
<evidence type="ECO:0000256" key="1">
    <source>
        <dbReference type="SAM" id="MobiDB-lite"/>
    </source>
</evidence>
<proteinExistence type="predicted"/>
<dbReference type="SUPFAM" id="SSF53474">
    <property type="entry name" value="alpha/beta-Hydrolases"/>
    <property type="match status" value="1"/>
</dbReference>
<dbReference type="InterPro" id="IPR029058">
    <property type="entry name" value="AB_hydrolase_fold"/>
</dbReference>
<feature type="compositionally biased region" description="Polar residues" evidence="1">
    <location>
        <begin position="287"/>
        <end position="299"/>
    </location>
</feature>
<sequence length="305" mass="32721">MTARDDARPAAWRPGLEPSFRPPLPHETAPSWPLYATDLGRALGASGVTALGRSLLRAAPVGDGHPVLVLPGLGAGDASTRTLRRVLRHRGYRAHGWHLGRNLGPTAEVVDGVPARLAELHERYGRRVSIVGWSLGGLYARDAARRAPGFTRCVITLGSPVRLTHPAQTRAMGFYRAVSGRHVPSDEMPVPEVDQPPLPVPCTSVLSSWDGIVSWRACVQPPGERAESIAVVGSHFGLGTHPAVLWAVADRLAQPRDHWRPFSPPPALRWLYPPVGADGPPGRDRQPTGTGWPSGTPSVTVDRAS</sequence>
<name>A0ABP9B619_9PSEU</name>
<gene>
    <name evidence="2" type="ORF">GCM10023200_27240</name>
</gene>
<organism evidence="2 3">
    <name type="scientific">Actinomycetospora chlora</name>
    <dbReference type="NCBI Taxonomy" id="663608"/>
    <lineage>
        <taxon>Bacteria</taxon>
        <taxon>Bacillati</taxon>
        <taxon>Actinomycetota</taxon>
        <taxon>Actinomycetes</taxon>
        <taxon>Pseudonocardiales</taxon>
        <taxon>Pseudonocardiaceae</taxon>
        <taxon>Actinomycetospora</taxon>
    </lineage>
</organism>
<dbReference type="RefSeq" id="WP_345415272.1">
    <property type="nucleotide sequence ID" value="NZ_BAABHO010000019.1"/>
</dbReference>
<accession>A0ABP9B619</accession>
<evidence type="ECO:0000313" key="2">
    <source>
        <dbReference type="EMBL" id="GAA4790731.1"/>
    </source>
</evidence>
<feature type="region of interest" description="Disordered" evidence="1">
    <location>
        <begin position="1"/>
        <end position="24"/>
    </location>
</feature>
<protein>
    <submittedName>
        <fullName evidence="2">Alpha/beta hydrolase</fullName>
    </submittedName>
</protein>
<dbReference type="Gene3D" id="3.40.50.1820">
    <property type="entry name" value="alpha/beta hydrolase"/>
    <property type="match status" value="1"/>
</dbReference>
<keyword evidence="2" id="KW-0378">Hydrolase</keyword>
<feature type="region of interest" description="Disordered" evidence="1">
    <location>
        <begin position="269"/>
        <end position="305"/>
    </location>
</feature>
<dbReference type="EMBL" id="BAABHO010000019">
    <property type="protein sequence ID" value="GAA4790731.1"/>
    <property type="molecule type" value="Genomic_DNA"/>
</dbReference>
<reference evidence="3" key="1">
    <citation type="journal article" date="2019" name="Int. J. Syst. Evol. Microbiol.">
        <title>The Global Catalogue of Microorganisms (GCM) 10K type strain sequencing project: providing services to taxonomists for standard genome sequencing and annotation.</title>
        <authorList>
            <consortium name="The Broad Institute Genomics Platform"/>
            <consortium name="The Broad Institute Genome Sequencing Center for Infectious Disease"/>
            <person name="Wu L."/>
            <person name="Ma J."/>
        </authorList>
    </citation>
    <scope>NUCLEOTIDE SEQUENCE [LARGE SCALE GENOMIC DNA]</scope>
    <source>
        <strain evidence="3">JCM 17979</strain>
    </source>
</reference>
<dbReference type="GO" id="GO:0016787">
    <property type="term" value="F:hydrolase activity"/>
    <property type="evidence" value="ECO:0007669"/>
    <property type="project" value="UniProtKB-KW"/>
</dbReference>
<comment type="caution">
    <text evidence="2">The sequence shown here is derived from an EMBL/GenBank/DDBJ whole genome shotgun (WGS) entry which is preliminary data.</text>
</comment>
<keyword evidence="3" id="KW-1185">Reference proteome</keyword>